<keyword evidence="3" id="KW-1185">Reference proteome</keyword>
<evidence type="ECO:0000313" key="2">
    <source>
        <dbReference type="EMBL" id="MBK0393303.1"/>
    </source>
</evidence>
<comment type="caution">
    <text evidence="2">The sequence shown here is derived from an EMBL/GenBank/DDBJ whole genome shotgun (WGS) entry which is preliminary data.</text>
</comment>
<dbReference type="EMBL" id="JAEDAO010000001">
    <property type="protein sequence ID" value="MBK0393303.1"/>
    <property type="molecule type" value="Genomic_DNA"/>
</dbReference>
<dbReference type="Proteomes" id="UP000617041">
    <property type="component" value="Unassembled WGS sequence"/>
</dbReference>
<gene>
    <name evidence="2" type="ORF">I8E28_11935</name>
</gene>
<dbReference type="InterPro" id="IPR011990">
    <property type="entry name" value="TPR-like_helical_dom_sf"/>
</dbReference>
<organism evidence="2 3">
    <name type="scientific">Ramlibacter algicola</name>
    <dbReference type="NCBI Taxonomy" id="2795217"/>
    <lineage>
        <taxon>Bacteria</taxon>
        <taxon>Pseudomonadati</taxon>
        <taxon>Pseudomonadota</taxon>
        <taxon>Betaproteobacteria</taxon>
        <taxon>Burkholderiales</taxon>
        <taxon>Comamonadaceae</taxon>
        <taxon>Ramlibacter</taxon>
    </lineage>
</organism>
<dbReference type="SUPFAM" id="SSF81901">
    <property type="entry name" value="HCP-like"/>
    <property type="match status" value="1"/>
</dbReference>
<accession>A0A934Q1Z2</accession>
<proteinExistence type="predicted"/>
<dbReference type="AlphaFoldDB" id="A0A934Q1Z2"/>
<feature type="chain" id="PRO_5037118458" description="Sel1 repeat family protein" evidence="1">
    <location>
        <begin position="21"/>
        <end position="118"/>
    </location>
</feature>
<name>A0A934Q1Z2_9BURK</name>
<sequence length="118" mass="12264">MGTFAVITLAAALAVTTQHAPPNEGVGSVTVGSLDAASAGLSEAFGAARAAESEGRYGDAVRMYKTQATAGSGLAARRLGDLYTRGAPGLERDQAQGLRWYREAELRGEVLAQALRLR</sequence>
<dbReference type="Gene3D" id="1.25.40.10">
    <property type="entry name" value="Tetratricopeptide repeat domain"/>
    <property type="match status" value="1"/>
</dbReference>
<dbReference type="RefSeq" id="WP_200788281.1">
    <property type="nucleotide sequence ID" value="NZ_JAEDAO010000001.1"/>
</dbReference>
<evidence type="ECO:0000256" key="1">
    <source>
        <dbReference type="SAM" id="SignalP"/>
    </source>
</evidence>
<evidence type="ECO:0008006" key="4">
    <source>
        <dbReference type="Google" id="ProtNLM"/>
    </source>
</evidence>
<keyword evidence="1" id="KW-0732">Signal</keyword>
<protein>
    <recommendedName>
        <fullName evidence="4">Sel1 repeat family protein</fullName>
    </recommendedName>
</protein>
<feature type="signal peptide" evidence="1">
    <location>
        <begin position="1"/>
        <end position="20"/>
    </location>
</feature>
<evidence type="ECO:0000313" key="3">
    <source>
        <dbReference type="Proteomes" id="UP000617041"/>
    </source>
</evidence>
<reference evidence="2" key="1">
    <citation type="submission" date="2020-12" db="EMBL/GenBank/DDBJ databases">
        <title>Ramlibacter sp. nov., isolated from a freshwater alga, Cryptomonas.</title>
        <authorList>
            <person name="Kim H.M."/>
            <person name="Jeon C.O."/>
        </authorList>
    </citation>
    <scope>NUCLEOTIDE SEQUENCE</scope>
    <source>
        <strain evidence="2">CrO1</strain>
    </source>
</reference>